<evidence type="ECO:0000313" key="3">
    <source>
        <dbReference type="Proteomes" id="UP000036959"/>
    </source>
</evidence>
<dbReference type="OrthoDB" id="8942869at2"/>
<keyword evidence="1" id="KW-0812">Transmembrane</keyword>
<dbReference type="InterPro" id="IPR008407">
    <property type="entry name" value="Brnchd-chn_aa_trnsp_AzlD"/>
</dbReference>
<evidence type="ECO:0000256" key="1">
    <source>
        <dbReference type="SAM" id="Phobius"/>
    </source>
</evidence>
<gene>
    <name evidence="2" type="ORF">BVER_05845c</name>
</gene>
<comment type="caution">
    <text evidence="2">The sequence shown here is derived from an EMBL/GenBank/DDBJ whole genome shotgun (WGS) entry which is preliminary data.</text>
</comment>
<dbReference type="PATRIC" id="fig|242163.4.peg.943"/>
<dbReference type="AlphaFoldDB" id="A0A0L0MGE5"/>
<feature type="transmembrane region" description="Helical" evidence="1">
    <location>
        <begin position="41"/>
        <end position="59"/>
    </location>
</feature>
<protein>
    <recommendedName>
        <fullName evidence="4">Transmembrane protein</fullName>
    </recommendedName>
</protein>
<dbReference type="EMBL" id="LFJJ01000012">
    <property type="protein sequence ID" value="KND61757.1"/>
    <property type="molecule type" value="Genomic_DNA"/>
</dbReference>
<sequence length="111" mass="12032">MNATSNYVLLILGMALITYLIRAAVFVLGERLPFPPIGRTALSFVPVTVLTAIIVPMTVSPHGETAELTWRNPQLVAALVAIAVCVLTKRPLLTIAVSLAVFFAWQFAVLR</sequence>
<keyword evidence="3" id="KW-1185">Reference proteome</keyword>
<keyword evidence="1" id="KW-1133">Transmembrane helix</keyword>
<keyword evidence="1" id="KW-0472">Membrane</keyword>
<proteinExistence type="predicted"/>
<dbReference type="RefSeq" id="WP_050452265.1">
    <property type="nucleotide sequence ID" value="NZ_LFJJ01000012.1"/>
</dbReference>
<dbReference type="Proteomes" id="UP000036959">
    <property type="component" value="Unassembled WGS sequence"/>
</dbReference>
<accession>A0A0L0MGE5</accession>
<evidence type="ECO:0000313" key="2">
    <source>
        <dbReference type="EMBL" id="KND61757.1"/>
    </source>
</evidence>
<evidence type="ECO:0008006" key="4">
    <source>
        <dbReference type="Google" id="ProtNLM"/>
    </source>
</evidence>
<feature type="transmembrane region" description="Helical" evidence="1">
    <location>
        <begin position="79"/>
        <end position="105"/>
    </location>
</feature>
<organism evidence="2 3">
    <name type="scientific">Candidatus Burkholderia verschuerenii</name>
    <dbReference type="NCBI Taxonomy" id="242163"/>
    <lineage>
        <taxon>Bacteria</taxon>
        <taxon>Pseudomonadati</taxon>
        <taxon>Pseudomonadota</taxon>
        <taxon>Betaproteobacteria</taxon>
        <taxon>Burkholderiales</taxon>
        <taxon>Burkholderiaceae</taxon>
        <taxon>Burkholderia</taxon>
    </lineage>
</organism>
<feature type="transmembrane region" description="Helical" evidence="1">
    <location>
        <begin position="6"/>
        <end position="29"/>
    </location>
</feature>
<reference evidence="3" key="1">
    <citation type="submission" date="2015-06" db="EMBL/GenBank/DDBJ databases">
        <title>Comparative genomics of Burkholderia leaf nodule symbionts.</title>
        <authorList>
            <person name="Carlier A."/>
            <person name="Eberl L."/>
            <person name="Pinto-Carbo M."/>
        </authorList>
    </citation>
    <scope>NUCLEOTIDE SEQUENCE [LARGE SCALE GENOMIC DNA]</scope>
    <source>
        <strain evidence="3">UZHbot4</strain>
    </source>
</reference>
<dbReference type="Pfam" id="PF05437">
    <property type="entry name" value="AzlD"/>
    <property type="match status" value="1"/>
</dbReference>
<name>A0A0L0MGE5_9BURK</name>